<evidence type="ECO:0000256" key="7">
    <source>
        <dbReference type="SAM" id="Phobius"/>
    </source>
</evidence>
<feature type="transmembrane region" description="Helical" evidence="7">
    <location>
        <begin position="985"/>
        <end position="1002"/>
    </location>
</feature>
<evidence type="ECO:0000256" key="1">
    <source>
        <dbReference type="ARBA" id="ARBA00004141"/>
    </source>
</evidence>
<feature type="domain" description="ABC transporter family G" evidence="9">
    <location>
        <begin position="925"/>
        <end position="1137"/>
    </location>
</feature>
<feature type="transmembrane region" description="Helical" evidence="7">
    <location>
        <begin position="214"/>
        <end position="235"/>
    </location>
</feature>
<keyword evidence="3 7" id="KW-0812">Transmembrane</keyword>
<name>A0ABR2Z1M2_9CHLO</name>
<evidence type="ECO:0000256" key="2">
    <source>
        <dbReference type="ARBA" id="ARBA00022448"/>
    </source>
</evidence>
<comment type="caution">
    <text evidence="10">The sequence shown here is derived from an EMBL/GenBank/DDBJ whole genome shotgun (WGS) entry which is preliminary data.</text>
</comment>
<evidence type="ECO:0000313" key="10">
    <source>
        <dbReference type="EMBL" id="KAK9918073.1"/>
    </source>
</evidence>
<organism evidence="10 11">
    <name type="scientific">Coccomyxa subellipsoidea</name>
    <dbReference type="NCBI Taxonomy" id="248742"/>
    <lineage>
        <taxon>Eukaryota</taxon>
        <taxon>Viridiplantae</taxon>
        <taxon>Chlorophyta</taxon>
        <taxon>core chlorophytes</taxon>
        <taxon>Trebouxiophyceae</taxon>
        <taxon>Trebouxiophyceae incertae sedis</taxon>
        <taxon>Coccomyxaceae</taxon>
        <taxon>Coccomyxa</taxon>
    </lineage>
</organism>
<feature type="chain" id="PRO_5045520209" description="ABC transporter family G domain-containing protein" evidence="8">
    <location>
        <begin position="24"/>
        <end position="1323"/>
    </location>
</feature>
<dbReference type="SUPFAM" id="SSF52540">
    <property type="entry name" value="P-loop containing nucleoside triphosphate hydrolases"/>
    <property type="match status" value="1"/>
</dbReference>
<comment type="subcellular location">
    <subcellularLocation>
        <location evidence="1">Membrane</location>
        <topology evidence="1">Multi-pass membrane protein</topology>
    </subcellularLocation>
</comment>
<keyword evidence="4 7" id="KW-1133">Transmembrane helix</keyword>
<feature type="signal peptide" evidence="8">
    <location>
        <begin position="1"/>
        <end position="23"/>
    </location>
</feature>
<feature type="compositionally biased region" description="Low complexity" evidence="6">
    <location>
        <begin position="37"/>
        <end position="69"/>
    </location>
</feature>
<dbReference type="PANTHER" id="PTHR48041:SF91">
    <property type="entry name" value="ABC TRANSPORTER G FAMILY MEMBER 28"/>
    <property type="match status" value="1"/>
</dbReference>
<feature type="transmembrane region" description="Helical" evidence="7">
    <location>
        <begin position="959"/>
        <end position="979"/>
    </location>
</feature>
<feature type="transmembrane region" description="Helical" evidence="7">
    <location>
        <begin position="1023"/>
        <end position="1052"/>
    </location>
</feature>
<feature type="transmembrane region" description="Helical" evidence="7">
    <location>
        <begin position="1090"/>
        <end position="1111"/>
    </location>
</feature>
<evidence type="ECO:0000256" key="6">
    <source>
        <dbReference type="SAM" id="MobiDB-lite"/>
    </source>
</evidence>
<sequence length="1323" mass="140437">MSRIGAVNLILITFFIFAPSYQGLRLLEDIDVSPSSPASSLSAAELPPLPGDSDPSSTASPSPAPGSSTEGVAPAEPVMSDQQQQQQDPVALTALISRDPSAKLGTFVPDGTSASLTCSIPELLATDPTLEISKGQSLLAAAIKGPLKGNFCPGDTSAPFDGCPPGHFCPTPGQQHQCFAGTYCPRGSSSPLPCPALTVCAAGSSFPAFNTAGLVIMCVALLVYAAAYCGTVHFLRHQKRLRQPYESLQAQMWHLLNDQIRATEGFRFQGLQPIRDHVELSLDSLCVAAPAKGSPLLKGVSGRIQHSRLTVMLAPRECDLSNLVRILSAHSPRCTTLSGAVSVAVGESAASLQQCRSFIGYASKEPALFQDLTVIENLEYVCRLKLPTSVSRQQKQAVVEDVLRLLHLYEKRGAMALHKGSSAAEMSSLNWRLSMAVEIVACPSLLVVHCAPDSLDPVQSALFLDSLNLLAGLGMTIVTTSLPGQAYARSAPNVDILLLSRDGHTVYNGPLRLTVPYFLSIGLGGLGRGCTEDALLDIVSSPEASTPLLHGQTLADAWKERESDPWTQKALRQGTDDAGGRPMEAAAEPLLHAHSAQGFDLEMLLPLAVAVLHSAPGSRGPDSDAAEEVTARTELCSVDVLDLFAAFGLPCSAAAAPCLLLSASSAWATQPAAFPPADSADGEEPHKSPLAAGAAVTIVQFVTWLVQQAAVRRARAKEQSAAQQGGSPAQDWQRRLPSLRTDGRGMAASRLGSLQDGGGVGIETMSRQMFMSIDIRDEAKNAGEEEQTEAEEPRASFTKRLMTNFSREGSKEDLPKAENSQLRVGSASRRASTDGGTSIELARTGAHAQAAAAGDDKEPVPLRERSWGDRSSGGTGGEDPVDLEAGKRGAPRRPRSICWMLSRCFKGSGMGCRKGEQAELVERRYRRRRAPSCFHQTLYCLQRAALQWTRHLGSLTNSLVLAAVVAFAVGLLCASSLDISNTPAVLLRCVLALALCCAPWSLQPFAAARAHLLRHDLGCLYTIAFYMGTAAVDLINVMIRPIVFGGVILWVLPIQGGFDWYTITFFLVSWYTANAGYAAAAHLRPRTATAVLLCSVLAVGLLLSGAVAPTARSLYRTARPLYYLSGISYSRWAVEMASIVEYAGQPWSKQHLAMFKLAQNGYCGMEQPVLTVRLDSRDDVAAHVAAALNPAALRANTQSSAADILQAVAPQLGSQLSAGLQCVLQRAINRGAPGGGTSCILQLCQGSLVADVRNMAILTLLLAVLTLIGLGRGVDAVSTLAKRAVVALTQSRSRIILTESCCGGFLGSSERSADNQKARHDKH</sequence>
<dbReference type="Pfam" id="PF19055">
    <property type="entry name" value="ABC2_membrane_7"/>
    <property type="match status" value="1"/>
</dbReference>
<evidence type="ECO:0000256" key="5">
    <source>
        <dbReference type="ARBA" id="ARBA00023136"/>
    </source>
</evidence>
<evidence type="ECO:0000256" key="4">
    <source>
        <dbReference type="ARBA" id="ARBA00022989"/>
    </source>
</evidence>
<reference evidence="10 11" key="1">
    <citation type="journal article" date="2024" name="Nat. Commun.">
        <title>Phylogenomics reveals the evolutionary origins of lichenization in chlorophyte algae.</title>
        <authorList>
            <person name="Puginier C."/>
            <person name="Libourel C."/>
            <person name="Otte J."/>
            <person name="Skaloud P."/>
            <person name="Haon M."/>
            <person name="Grisel S."/>
            <person name="Petersen M."/>
            <person name="Berrin J.G."/>
            <person name="Delaux P.M."/>
            <person name="Dal Grande F."/>
            <person name="Keller J."/>
        </authorList>
    </citation>
    <scope>NUCLEOTIDE SEQUENCE [LARGE SCALE GENOMIC DNA]</scope>
    <source>
        <strain evidence="10 11">SAG 216-7</strain>
    </source>
</reference>
<keyword evidence="8" id="KW-0732">Signal</keyword>
<proteinExistence type="predicted"/>
<dbReference type="PANTHER" id="PTHR48041">
    <property type="entry name" value="ABC TRANSPORTER G FAMILY MEMBER 28"/>
    <property type="match status" value="1"/>
</dbReference>
<feature type="compositionally biased region" description="Basic and acidic residues" evidence="6">
    <location>
        <begin position="854"/>
        <end position="868"/>
    </location>
</feature>
<evidence type="ECO:0000259" key="9">
    <source>
        <dbReference type="Pfam" id="PF19055"/>
    </source>
</evidence>
<feature type="compositionally biased region" description="Low complexity" evidence="6">
    <location>
        <begin position="842"/>
        <end position="853"/>
    </location>
</feature>
<dbReference type="InterPro" id="IPR027417">
    <property type="entry name" value="P-loop_NTPase"/>
</dbReference>
<keyword evidence="2" id="KW-0813">Transport</keyword>
<feature type="region of interest" description="Disordered" evidence="6">
    <location>
        <begin position="37"/>
        <end position="88"/>
    </location>
</feature>
<evidence type="ECO:0000256" key="3">
    <source>
        <dbReference type="ARBA" id="ARBA00022692"/>
    </source>
</evidence>
<keyword evidence="5 7" id="KW-0472">Membrane</keyword>
<evidence type="ECO:0000256" key="8">
    <source>
        <dbReference type="SAM" id="SignalP"/>
    </source>
</evidence>
<gene>
    <name evidence="10" type="ORF">WJX75_000955</name>
</gene>
<keyword evidence="11" id="KW-1185">Reference proteome</keyword>
<protein>
    <recommendedName>
        <fullName evidence="9">ABC transporter family G domain-containing protein</fullName>
    </recommendedName>
</protein>
<feature type="region of interest" description="Disordered" evidence="6">
    <location>
        <begin position="806"/>
        <end position="890"/>
    </location>
</feature>
<evidence type="ECO:0000313" key="11">
    <source>
        <dbReference type="Proteomes" id="UP001491310"/>
    </source>
</evidence>
<dbReference type="Proteomes" id="UP001491310">
    <property type="component" value="Unassembled WGS sequence"/>
</dbReference>
<accession>A0ABR2Z1M2</accession>
<dbReference type="InterPro" id="IPR050352">
    <property type="entry name" value="ABCG_transporters"/>
</dbReference>
<dbReference type="EMBL" id="JALJOT010000001">
    <property type="protein sequence ID" value="KAK9918073.1"/>
    <property type="molecule type" value="Genomic_DNA"/>
</dbReference>
<dbReference type="Gene3D" id="3.40.50.300">
    <property type="entry name" value="P-loop containing nucleotide triphosphate hydrolases"/>
    <property type="match status" value="1"/>
</dbReference>
<dbReference type="InterPro" id="IPR043926">
    <property type="entry name" value="ABCG_dom"/>
</dbReference>